<dbReference type="AlphaFoldDB" id="A0A9W4HD55"/>
<accession>A0A9W4HD55</accession>
<dbReference type="Proteomes" id="UP001153618">
    <property type="component" value="Unassembled WGS sequence"/>
</dbReference>
<dbReference type="OrthoDB" id="3766406at2759"/>
<evidence type="ECO:0008006" key="4">
    <source>
        <dbReference type="Google" id="ProtNLM"/>
    </source>
</evidence>
<evidence type="ECO:0000313" key="3">
    <source>
        <dbReference type="Proteomes" id="UP001153618"/>
    </source>
</evidence>
<dbReference type="EMBL" id="CAJVOS010000009">
    <property type="protein sequence ID" value="CAG7972899.1"/>
    <property type="molecule type" value="Genomic_DNA"/>
</dbReference>
<name>A0A9W4HD55_PENOL</name>
<keyword evidence="1" id="KW-0812">Transmembrane</keyword>
<feature type="transmembrane region" description="Helical" evidence="1">
    <location>
        <begin position="431"/>
        <end position="449"/>
    </location>
</feature>
<evidence type="ECO:0000256" key="1">
    <source>
        <dbReference type="SAM" id="Phobius"/>
    </source>
</evidence>
<keyword evidence="1" id="KW-1133">Transmembrane helix</keyword>
<sequence length="473" mass="54275">MTGSIHHPRGREHHNPPSLPTSWLKLSIPAIFAMELLRYFAKFRAVLPQQAITPQSCTTDKLTGLPLELVIQICDLLSPIDLVCLCLCDHQLHTIFNTYYHLPTRRDDRLSIFLRLERDLPEYFACDICNILHRYDGSKSFGLSGLAHCRSCPLPCVRNGYDWRQESIGGSSVSMRTHHSFSHSRNRLSFLQIKLAIRGYCYGPCSGISTDSLAYTQVRQYAHPLASESEKSGYESTRMLFSIDAQICPEPLGVHVRMQDIILLELWEHYKIQENSQSATLSLFELCRHESLESKSSDIDSMYNGGKGSCSYTCPKCNTVSLIEFRRVGCKPALVLTRWVNLGSGVRRDDPLWNIHIYNCNHGTVLPSALRMQNPRECFENMASLSLEELRVRNISYLRDDRYKNGRPFAHEQEKFCWHISYKEPGGIREFLSFLFLLTIFVIVIVFFSRRLGCFVASLYSPETCPHLIILQY</sequence>
<protein>
    <recommendedName>
        <fullName evidence="4">F-box domain-containing protein</fullName>
    </recommendedName>
</protein>
<reference evidence="2" key="1">
    <citation type="submission" date="2021-07" db="EMBL/GenBank/DDBJ databases">
        <authorList>
            <person name="Branca A.L. A."/>
        </authorList>
    </citation>
    <scope>NUCLEOTIDE SEQUENCE</scope>
</reference>
<organism evidence="2 3">
    <name type="scientific">Penicillium olsonii</name>
    <dbReference type="NCBI Taxonomy" id="99116"/>
    <lineage>
        <taxon>Eukaryota</taxon>
        <taxon>Fungi</taxon>
        <taxon>Dikarya</taxon>
        <taxon>Ascomycota</taxon>
        <taxon>Pezizomycotina</taxon>
        <taxon>Eurotiomycetes</taxon>
        <taxon>Eurotiomycetidae</taxon>
        <taxon>Eurotiales</taxon>
        <taxon>Aspergillaceae</taxon>
        <taxon>Penicillium</taxon>
    </lineage>
</organism>
<keyword evidence="3" id="KW-1185">Reference proteome</keyword>
<comment type="caution">
    <text evidence="2">The sequence shown here is derived from an EMBL/GenBank/DDBJ whole genome shotgun (WGS) entry which is preliminary data.</text>
</comment>
<gene>
    <name evidence="2" type="ORF">POLS_LOCUS1075</name>
</gene>
<keyword evidence="1" id="KW-0472">Membrane</keyword>
<proteinExistence type="predicted"/>
<evidence type="ECO:0000313" key="2">
    <source>
        <dbReference type="EMBL" id="CAG7972899.1"/>
    </source>
</evidence>